<keyword evidence="3" id="KW-0274">FAD</keyword>
<dbReference type="InterPro" id="IPR050315">
    <property type="entry name" value="FAD-oxidoreductase_2"/>
</dbReference>
<dbReference type="InterPro" id="IPR003953">
    <property type="entry name" value="FAD-dep_OxRdtase_2_FAD-bd"/>
</dbReference>
<comment type="caution">
    <text evidence="6">The sequence shown here is derived from an EMBL/GenBank/DDBJ whole genome shotgun (WGS) entry which is preliminary data.</text>
</comment>
<protein>
    <submittedName>
        <fullName evidence="6">FAD-binding protein</fullName>
    </submittedName>
</protein>
<dbReference type="RefSeq" id="WP_326424522.1">
    <property type="nucleotide sequence ID" value="NZ_JAYMFF010000011.1"/>
</dbReference>
<dbReference type="Proteomes" id="UP001349994">
    <property type="component" value="Unassembled WGS sequence"/>
</dbReference>
<keyword evidence="2" id="KW-0285">Flavoprotein</keyword>
<dbReference type="Pfam" id="PF00890">
    <property type="entry name" value="FAD_binding_2"/>
    <property type="match status" value="1"/>
</dbReference>
<gene>
    <name evidence="6" type="ORF">VIN30_06750</name>
</gene>
<feature type="domain" description="FAD-dependent oxidoreductase 2 FAD-binding" evidence="5">
    <location>
        <begin position="13"/>
        <end position="54"/>
    </location>
</feature>
<organism evidence="6 7">
    <name type="scientific">Adlercreutzia wanghongyangiae</name>
    <dbReference type="NCBI Taxonomy" id="3111451"/>
    <lineage>
        <taxon>Bacteria</taxon>
        <taxon>Bacillati</taxon>
        <taxon>Actinomycetota</taxon>
        <taxon>Coriobacteriia</taxon>
        <taxon>Eggerthellales</taxon>
        <taxon>Eggerthellaceae</taxon>
        <taxon>Adlercreutzia</taxon>
    </lineage>
</organism>
<evidence type="ECO:0000256" key="4">
    <source>
        <dbReference type="ARBA" id="ARBA00023002"/>
    </source>
</evidence>
<accession>A0ABU6II52</accession>
<evidence type="ECO:0000259" key="5">
    <source>
        <dbReference type="Pfam" id="PF00890"/>
    </source>
</evidence>
<name>A0ABU6II52_9ACTN</name>
<keyword evidence="7" id="KW-1185">Reference proteome</keyword>
<dbReference type="Gene3D" id="3.50.50.60">
    <property type="entry name" value="FAD/NAD(P)-binding domain"/>
    <property type="match status" value="1"/>
</dbReference>
<sequence>MSKDFSRRSTVNDVCHTMDGLIIDEDMRVLDEANEPIPGLFAAGDVSSCFLGATYLGVAAGIASGRSITFGRHAGRVAAQS</sequence>
<keyword evidence="4" id="KW-0560">Oxidoreductase</keyword>
<dbReference type="InterPro" id="IPR036188">
    <property type="entry name" value="FAD/NAD-bd_sf"/>
</dbReference>
<comment type="cofactor">
    <cofactor evidence="1">
        <name>FAD</name>
        <dbReference type="ChEBI" id="CHEBI:57692"/>
    </cofactor>
</comment>
<dbReference type="SUPFAM" id="SSF51905">
    <property type="entry name" value="FAD/NAD(P)-binding domain"/>
    <property type="match status" value="1"/>
</dbReference>
<reference evidence="6 7" key="1">
    <citation type="submission" date="2024-01" db="EMBL/GenBank/DDBJ databases">
        <title>novel species in genus Adlercreutzia.</title>
        <authorList>
            <person name="Liu X."/>
        </authorList>
    </citation>
    <scope>NUCLEOTIDE SEQUENCE [LARGE SCALE GENOMIC DNA]</scope>
    <source>
        <strain evidence="6 7">R7</strain>
    </source>
</reference>
<proteinExistence type="predicted"/>
<evidence type="ECO:0000256" key="3">
    <source>
        <dbReference type="ARBA" id="ARBA00022827"/>
    </source>
</evidence>
<evidence type="ECO:0000313" key="6">
    <source>
        <dbReference type="EMBL" id="MEC4176142.1"/>
    </source>
</evidence>
<dbReference type="PANTHER" id="PTHR43400">
    <property type="entry name" value="FUMARATE REDUCTASE"/>
    <property type="match status" value="1"/>
</dbReference>
<evidence type="ECO:0000256" key="2">
    <source>
        <dbReference type="ARBA" id="ARBA00022630"/>
    </source>
</evidence>
<dbReference type="PANTHER" id="PTHR43400:SF10">
    <property type="entry name" value="3-OXOSTEROID 1-DEHYDROGENASE"/>
    <property type="match status" value="1"/>
</dbReference>
<evidence type="ECO:0000256" key="1">
    <source>
        <dbReference type="ARBA" id="ARBA00001974"/>
    </source>
</evidence>
<evidence type="ECO:0000313" key="7">
    <source>
        <dbReference type="Proteomes" id="UP001349994"/>
    </source>
</evidence>
<dbReference type="EMBL" id="JAYMFF010000011">
    <property type="protein sequence ID" value="MEC4176142.1"/>
    <property type="molecule type" value="Genomic_DNA"/>
</dbReference>